<evidence type="ECO:0000256" key="1">
    <source>
        <dbReference type="SAM" id="MobiDB-lite"/>
    </source>
</evidence>
<dbReference type="EMBL" id="BLXT01007055">
    <property type="protein sequence ID" value="GFO36424.1"/>
    <property type="molecule type" value="Genomic_DNA"/>
</dbReference>
<protein>
    <submittedName>
        <fullName evidence="2">Uncharacterized protein</fullName>
    </submittedName>
</protein>
<evidence type="ECO:0000313" key="3">
    <source>
        <dbReference type="Proteomes" id="UP000735302"/>
    </source>
</evidence>
<proteinExistence type="predicted"/>
<name>A0AAV4CWZ7_9GAST</name>
<sequence>MTIEALFDHPPSPMPSSSHPFLLTFSLLLLDFRPPINRWSCAHTSYLSAAPFSARSINGNRKCLRPSAPAHPNSMNFSSHSRRTHDFPCDTATLHHGR</sequence>
<organism evidence="2 3">
    <name type="scientific">Plakobranchus ocellatus</name>
    <dbReference type="NCBI Taxonomy" id="259542"/>
    <lineage>
        <taxon>Eukaryota</taxon>
        <taxon>Metazoa</taxon>
        <taxon>Spiralia</taxon>
        <taxon>Lophotrochozoa</taxon>
        <taxon>Mollusca</taxon>
        <taxon>Gastropoda</taxon>
        <taxon>Heterobranchia</taxon>
        <taxon>Euthyneura</taxon>
        <taxon>Panpulmonata</taxon>
        <taxon>Sacoglossa</taxon>
        <taxon>Placobranchoidea</taxon>
        <taxon>Plakobranchidae</taxon>
        <taxon>Plakobranchus</taxon>
    </lineage>
</organism>
<accession>A0AAV4CWZ7</accession>
<comment type="caution">
    <text evidence="2">The sequence shown here is derived from an EMBL/GenBank/DDBJ whole genome shotgun (WGS) entry which is preliminary data.</text>
</comment>
<keyword evidence="3" id="KW-1185">Reference proteome</keyword>
<feature type="region of interest" description="Disordered" evidence="1">
    <location>
        <begin position="68"/>
        <end position="98"/>
    </location>
</feature>
<gene>
    <name evidence="2" type="ORF">PoB_006292900</name>
</gene>
<dbReference type="AlphaFoldDB" id="A0AAV4CWZ7"/>
<dbReference type="Proteomes" id="UP000735302">
    <property type="component" value="Unassembled WGS sequence"/>
</dbReference>
<reference evidence="2 3" key="1">
    <citation type="journal article" date="2021" name="Elife">
        <title>Chloroplast acquisition without the gene transfer in kleptoplastic sea slugs, Plakobranchus ocellatus.</title>
        <authorList>
            <person name="Maeda T."/>
            <person name="Takahashi S."/>
            <person name="Yoshida T."/>
            <person name="Shimamura S."/>
            <person name="Takaki Y."/>
            <person name="Nagai Y."/>
            <person name="Toyoda A."/>
            <person name="Suzuki Y."/>
            <person name="Arimoto A."/>
            <person name="Ishii H."/>
            <person name="Satoh N."/>
            <person name="Nishiyama T."/>
            <person name="Hasebe M."/>
            <person name="Maruyama T."/>
            <person name="Minagawa J."/>
            <person name="Obokata J."/>
            <person name="Shigenobu S."/>
        </authorList>
    </citation>
    <scope>NUCLEOTIDE SEQUENCE [LARGE SCALE GENOMIC DNA]</scope>
</reference>
<evidence type="ECO:0000313" key="2">
    <source>
        <dbReference type="EMBL" id="GFO36424.1"/>
    </source>
</evidence>